<dbReference type="InterPro" id="IPR036322">
    <property type="entry name" value="WD40_repeat_dom_sf"/>
</dbReference>
<feature type="compositionally biased region" description="Low complexity" evidence="1">
    <location>
        <begin position="1880"/>
        <end position="1902"/>
    </location>
</feature>
<feature type="region of interest" description="Disordered" evidence="1">
    <location>
        <begin position="1777"/>
        <end position="1822"/>
    </location>
</feature>
<dbReference type="Pfam" id="PF02138">
    <property type="entry name" value="Beach"/>
    <property type="match status" value="1"/>
</dbReference>
<protein>
    <submittedName>
        <fullName evidence="3">Beige/BEACH domain containing protein</fullName>
    </submittedName>
</protein>
<name>A0A1J4JF48_9EUKA</name>
<dbReference type="GeneID" id="94845593"/>
<organism evidence="3 4">
    <name type="scientific">Tritrichomonas foetus</name>
    <dbReference type="NCBI Taxonomy" id="1144522"/>
    <lineage>
        <taxon>Eukaryota</taxon>
        <taxon>Metamonada</taxon>
        <taxon>Parabasalia</taxon>
        <taxon>Tritrichomonadida</taxon>
        <taxon>Tritrichomonadidae</taxon>
        <taxon>Tritrichomonas</taxon>
    </lineage>
</organism>
<dbReference type="PANTHER" id="PTHR13743:SF123">
    <property type="entry name" value="PROTEIN FAN"/>
    <property type="match status" value="1"/>
</dbReference>
<comment type="caution">
    <text evidence="3">The sequence shown here is derived from an EMBL/GenBank/DDBJ whole genome shotgun (WGS) entry which is preliminary data.</text>
</comment>
<gene>
    <name evidence="3" type="ORF">TRFO_36545</name>
</gene>
<dbReference type="PANTHER" id="PTHR13743">
    <property type="entry name" value="BEIGE/BEACH-RELATED"/>
    <property type="match status" value="1"/>
</dbReference>
<feature type="compositionally biased region" description="Low complexity" evidence="1">
    <location>
        <begin position="1777"/>
        <end position="1787"/>
    </location>
</feature>
<dbReference type="VEuPathDB" id="TrichDB:TRFO_36545"/>
<feature type="domain" description="BEACH" evidence="2">
    <location>
        <begin position="1189"/>
        <end position="1467"/>
    </location>
</feature>
<accession>A0A1J4JF48</accession>
<dbReference type="SMART" id="SM01026">
    <property type="entry name" value="Beach"/>
    <property type="match status" value="1"/>
</dbReference>
<dbReference type="InterPro" id="IPR050865">
    <property type="entry name" value="BEACH_Domain"/>
</dbReference>
<reference evidence="3" key="1">
    <citation type="submission" date="2016-10" db="EMBL/GenBank/DDBJ databases">
        <authorList>
            <person name="Benchimol M."/>
            <person name="Almeida L.G."/>
            <person name="Vasconcelos A.T."/>
            <person name="Perreira-Neves A."/>
            <person name="Rosa I.A."/>
            <person name="Tasca T."/>
            <person name="Bogo M.R."/>
            <person name="de Souza W."/>
        </authorList>
    </citation>
    <scope>NUCLEOTIDE SEQUENCE [LARGE SCALE GENOMIC DNA]</scope>
    <source>
        <strain evidence="3">K</strain>
    </source>
</reference>
<dbReference type="SUPFAM" id="SSF81837">
    <property type="entry name" value="BEACH domain"/>
    <property type="match status" value="1"/>
</dbReference>
<feature type="compositionally biased region" description="Low complexity" evidence="1">
    <location>
        <begin position="1802"/>
        <end position="1822"/>
    </location>
</feature>
<sequence>MTVYGKVATQYFEPTNEQIGKFAIRYMSYELAQKITQDPYLLPVITDPNFHHHDLLQFHPAARNCSITTARSNSISFWFNIISVQQQTKIATCPGGSLILEENGYITFASRSVYITPKQWHLCTISTIEKTNKHSILIVCYIDSSKMGELSTNKTMTITFGSTDDCINQACWLMVPFIRQYPSPIDVNEMNKIRESGPQFPSQFRVEAQGGVKLVPYRGILKYMHLFGGPFYIFNLLLETENEEHFMLFLQSAFNLYRLGCYSKVHFFSNVRYVFLRQQQFFTVMIDQMLTHELEDKGKFDWKGFMMTINDNWLLSSPRVQFRIVLKVLKQYGCNLEDLSLFHTAIDTFLFFELDDETMNNILQVLDLYVKASQNLLKKIAMAIISLLFYDDDNPRNELLDERVLEKQRKLLQFLIQDHITFMSVFTCQDAFSIMAIIGDGLCVEFLHFISILCIENNDYFDLTNLKHYVPYLFLHVRNKLLWISLLQLLTRKERSEIEDFLLIDIARHSLLPIMFDLLTVLLPFEIQNYSPDCISFRILHFFYSMIQSQNISLFGLIANIQNICSLGFGERPISQYPFQLSKKVVVNRRASRPRVYKGNVDDYGDRAEHLYNHQVLIDLDPQLFEDMSNYMQYHPVNLDQFFDVNIPKVPDPEDFLTIVDSPIADLVSLIAAKALAEVGNDLSTFKKVVGPLTIFGADVVPKLAIEMHKKVILGLLDERDRISNDTLFFLIDFLTHRVIEGWWANKSTELLLKIIKLVPGFHKSLPKFIIACISQTQSSEGLMKMGNEIIKLSFFSSLISSMPNYTDALIYLFVNSEMIASESSTEFLKLFSSKINSSELAVAIDSHTLLDFLHNTDTEKMAEAYMTIYNELVQSATVNSNIISAERLDNTRKSRNQKIISTVRTIVSHLTYLRRAFRFQFFTRINKSCGMIERSINTLFTIKNLLHHSSEVPTKFCIVPASHPLTVPNKLIPKFFDYEAAYEKSETKVVVPKSRHNVNGCLVPELQGEITGPKCLDGWHLPPRAKVNIYSLFKSRFQAISEPFKCNFLIAPEMIPSVAVQSSNAIHIMLGSKFYNINKSNSNNKGKYYNIYLIDEYALSHFPIIENAMNRIYGDSTLFLGHVILNIPLSIVTLCIPRTFAYKQNAVDVFTAFGCHYTFIMTQSKRKSFVSQFNLISIPNSRRSFRFAQRLYSKSIESVSKMWANQLLSNYDYLLYLNMISGRSFNDFSQYPIFPWIISDYTTESPCIYRDLTKPMGQLDTTRAHHYDSIFSNTSPPYFYGTHYSNPASVLNFLVRIEPFTTYNVVLHGGFEQPDRMFNSLEETWKGASEQNPTDVRELIPELYSLTSLLYNINKINMHDKTDGTSTSSVVLPKWANDDPYLFIYHMRSALEDPAVSKEIQNWIDLIFGYKQRGNAAIEAKNVFHPLTYSDVTLDSDETVSRAQIDAILNFGQCPQQVFKEPHPARSNKPKNTLLNMDTKLYKIKKQIPNAVRIRVYDDELFVGKQFNHFLGSPPASVNVSDSAFVVNNRCLSIEPAFGISSSAQSNDNSYLAVGTNCGMILNYYMSQTHAFVLISKSLLPGEHFKVVSISSHYGLVFAATDDSLYLFDLTTGYLLRKLETSEPIILAEFDEVQDFIILATKSSIIVLSLEFDEIGYASASEFHEITALATCDDVVWCPTPYFATGHADGSILLWEISEVHKISATLLSFLNGKPITALKIYKSSHACLAIDEEGDAITVSIALLMKRILKPSCFEGCAVCKQTLSKSSLEKVISSSSGHSQSNSSANKDGISGNKSGIFSPLSMQQQSQKQQAQHYQQQQLQQQQQQQQIQKQMHMQHHLQHRLSQSNLQPGSLQYSAFQSGLKSSLFPLSKSGSNSNFNTNSSANTNSGTPNNNQGNTGKTFGSSYNPNSSLVNGENLNEELTKSNISPMPGSLSHVLPSDSNLSSSPIQNISSSNFPPIPSSIHQSNSGIAVHFQGVCALCGLPYCKKCAGTDKPNLCRACEQSEDAGMEYGVSRSMSSFGEGESVRTDFGFATGSPIIRKLSNF</sequence>
<dbReference type="RefSeq" id="XP_068350442.1">
    <property type="nucleotide sequence ID" value="XM_068510889.1"/>
</dbReference>
<dbReference type="OrthoDB" id="26681at2759"/>
<dbReference type="InterPro" id="IPR015943">
    <property type="entry name" value="WD40/YVTN_repeat-like_dom_sf"/>
</dbReference>
<dbReference type="SUPFAM" id="SSF50978">
    <property type="entry name" value="WD40 repeat-like"/>
    <property type="match status" value="1"/>
</dbReference>
<dbReference type="PROSITE" id="PS50197">
    <property type="entry name" value="BEACH"/>
    <property type="match status" value="1"/>
</dbReference>
<evidence type="ECO:0000313" key="3">
    <source>
        <dbReference type="EMBL" id="OHS97305.1"/>
    </source>
</evidence>
<dbReference type="InterPro" id="IPR036372">
    <property type="entry name" value="BEACH_dom_sf"/>
</dbReference>
<keyword evidence="4" id="KW-1185">Reference proteome</keyword>
<dbReference type="EMBL" id="MLAK01001125">
    <property type="protein sequence ID" value="OHS97305.1"/>
    <property type="molecule type" value="Genomic_DNA"/>
</dbReference>
<dbReference type="Proteomes" id="UP000179807">
    <property type="component" value="Unassembled WGS sequence"/>
</dbReference>
<feature type="compositionally biased region" description="Polar residues" evidence="1">
    <location>
        <begin position="1903"/>
        <end position="1920"/>
    </location>
</feature>
<dbReference type="Gene3D" id="1.10.1540.10">
    <property type="entry name" value="BEACH domain"/>
    <property type="match status" value="1"/>
</dbReference>
<evidence type="ECO:0000256" key="1">
    <source>
        <dbReference type="SAM" id="MobiDB-lite"/>
    </source>
</evidence>
<dbReference type="InterPro" id="IPR000409">
    <property type="entry name" value="BEACH_dom"/>
</dbReference>
<evidence type="ECO:0000259" key="2">
    <source>
        <dbReference type="PROSITE" id="PS50197"/>
    </source>
</evidence>
<evidence type="ECO:0000313" key="4">
    <source>
        <dbReference type="Proteomes" id="UP000179807"/>
    </source>
</evidence>
<dbReference type="Gene3D" id="2.130.10.10">
    <property type="entry name" value="YVTN repeat-like/Quinoprotein amine dehydrogenase"/>
    <property type="match status" value="1"/>
</dbReference>
<dbReference type="CDD" id="cd06071">
    <property type="entry name" value="Beach"/>
    <property type="match status" value="1"/>
</dbReference>
<feature type="region of interest" description="Disordered" evidence="1">
    <location>
        <begin position="1880"/>
        <end position="1953"/>
    </location>
</feature>
<proteinExistence type="predicted"/>